<sequence>MVIQEKATSDQPLAPEHIPVRSVRSDRNMLKLLNMERFLIDRMDPFDRKALQGMTSKSGNRFSDAFISNLLMIDGFEPLDGNAL</sequence>
<evidence type="ECO:0000313" key="1">
    <source>
        <dbReference type="EMBL" id="VTZ48205.1"/>
    </source>
</evidence>
<dbReference type="EMBL" id="CABFMQ020000001">
    <property type="protein sequence ID" value="VTZ48205.1"/>
    <property type="molecule type" value="Genomic_DNA"/>
</dbReference>
<evidence type="ECO:0000313" key="2">
    <source>
        <dbReference type="Proteomes" id="UP000485880"/>
    </source>
</evidence>
<name>A0A8B6M0H4_METTU</name>
<proteinExistence type="predicted"/>
<gene>
    <name evidence="1" type="ORF">MPC4_10155</name>
</gene>
<dbReference type="Proteomes" id="UP000485880">
    <property type="component" value="Unassembled WGS sequence"/>
</dbReference>
<keyword evidence="2" id="KW-1185">Reference proteome</keyword>
<protein>
    <submittedName>
        <fullName evidence="1">Uncharacterized protein</fullName>
    </submittedName>
</protein>
<reference evidence="1 2" key="1">
    <citation type="submission" date="2019-05" db="EMBL/GenBank/DDBJ databases">
        <authorList>
            <person name="Farhan Ul Haque M."/>
        </authorList>
    </citation>
    <scope>NUCLEOTIDE SEQUENCE [LARGE SCALE GENOMIC DNA]</scope>
    <source>
        <strain evidence="1">2</strain>
    </source>
</reference>
<accession>A0A8B6M0H4</accession>
<comment type="caution">
    <text evidence="1">The sequence shown here is derived from an EMBL/GenBank/DDBJ whole genome shotgun (WGS) entry which is preliminary data.</text>
</comment>
<organism evidence="1 2">
    <name type="scientific">Methylocella tundrae</name>
    <dbReference type="NCBI Taxonomy" id="227605"/>
    <lineage>
        <taxon>Bacteria</taxon>
        <taxon>Pseudomonadati</taxon>
        <taxon>Pseudomonadota</taxon>
        <taxon>Alphaproteobacteria</taxon>
        <taxon>Hyphomicrobiales</taxon>
        <taxon>Beijerinckiaceae</taxon>
        <taxon>Methylocella</taxon>
    </lineage>
</organism>
<dbReference type="AlphaFoldDB" id="A0A8B6M0H4"/>